<evidence type="ECO:0000313" key="2">
    <source>
        <dbReference type="Proteomes" id="UP000078541"/>
    </source>
</evidence>
<protein>
    <submittedName>
        <fullName evidence="1">Uncharacterized protein</fullName>
    </submittedName>
</protein>
<organism evidence="1 2">
    <name type="scientific">Trachymyrmex septentrionalis</name>
    <dbReference type="NCBI Taxonomy" id="34720"/>
    <lineage>
        <taxon>Eukaryota</taxon>
        <taxon>Metazoa</taxon>
        <taxon>Ecdysozoa</taxon>
        <taxon>Arthropoda</taxon>
        <taxon>Hexapoda</taxon>
        <taxon>Insecta</taxon>
        <taxon>Pterygota</taxon>
        <taxon>Neoptera</taxon>
        <taxon>Endopterygota</taxon>
        <taxon>Hymenoptera</taxon>
        <taxon>Apocrita</taxon>
        <taxon>Aculeata</taxon>
        <taxon>Formicoidea</taxon>
        <taxon>Formicidae</taxon>
        <taxon>Myrmicinae</taxon>
        <taxon>Trachymyrmex</taxon>
    </lineage>
</organism>
<proteinExistence type="predicted"/>
<dbReference type="EMBL" id="KQ981979">
    <property type="protein sequence ID" value="KYN31334.1"/>
    <property type="molecule type" value="Genomic_DNA"/>
</dbReference>
<dbReference type="Proteomes" id="UP000078541">
    <property type="component" value="Unassembled WGS sequence"/>
</dbReference>
<sequence>MEAMYRGVAAFATIENRREFKGKGCVPRTSRAKSTIKAFCDLLKCRADAAEERIGPPEGHPSLKIREKLPLTSPILHGRKLPPEVEKRGRIRRRWWYDVELPRDGRLNARYGLPYDNSIDKKLFPAATSYIILETETDNEIPPLTVGV</sequence>
<evidence type="ECO:0000313" key="1">
    <source>
        <dbReference type="EMBL" id="KYN31334.1"/>
    </source>
</evidence>
<reference evidence="1 2" key="1">
    <citation type="submission" date="2016-03" db="EMBL/GenBank/DDBJ databases">
        <title>Trachymyrmex septentrionalis WGS genome.</title>
        <authorList>
            <person name="Nygaard S."/>
            <person name="Hu H."/>
            <person name="Boomsma J."/>
            <person name="Zhang G."/>
        </authorList>
    </citation>
    <scope>NUCLEOTIDE SEQUENCE [LARGE SCALE GENOMIC DNA]</scope>
    <source>
        <strain evidence="1">Tsep2-gDNA-1</strain>
        <tissue evidence="1">Whole body</tissue>
    </source>
</reference>
<accession>A0A195ETX7</accession>
<gene>
    <name evidence="1" type="ORF">ALC56_14215</name>
</gene>
<dbReference type="AlphaFoldDB" id="A0A195ETX7"/>
<name>A0A195ETX7_9HYME</name>
<keyword evidence="2" id="KW-1185">Reference proteome</keyword>